<dbReference type="RefSeq" id="WP_011526404.1">
    <property type="nucleotide sequence ID" value="NC_008011.1"/>
</dbReference>
<dbReference type="SUPFAM" id="SSF53756">
    <property type="entry name" value="UDP-Glycosyltransferase/glycogen phosphorylase"/>
    <property type="match status" value="1"/>
</dbReference>
<dbReference type="eggNOG" id="COG0859">
    <property type="taxonomic scope" value="Bacteria"/>
</dbReference>
<dbReference type="Pfam" id="PF01075">
    <property type="entry name" value="Glyco_transf_9"/>
    <property type="match status" value="1"/>
</dbReference>
<dbReference type="KEGG" id="lip:LI0319"/>
<evidence type="ECO:0000256" key="2">
    <source>
        <dbReference type="ARBA" id="ARBA00022679"/>
    </source>
</evidence>
<dbReference type="AlphaFoldDB" id="Q1MRK1"/>
<dbReference type="EMBL" id="AM180252">
    <property type="protein sequence ID" value="CAJ54375.1"/>
    <property type="molecule type" value="Genomic_DNA"/>
</dbReference>
<reference evidence="3 4" key="1">
    <citation type="submission" date="2005-11" db="EMBL/GenBank/DDBJ databases">
        <title>The complete genome sequence of Lawsonia intracellularis: the causative agent of proliferative enteropathy.</title>
        <authorList>
            <person name="Kaur K."/>
            <person name="Zhang Q."/>
            <person name="Beckler D."/>
            <person name="Munir S."/>
            <person name="Li L."/>
            <person name="Kinsley K."/>
            <person name="Herron L."/>
            <person name="Peterson A."/>
            <person name="May B."/>
            <person name="Singh S."/>
            <person name="Gebhart C."/>
            <person name="Kapur V."/>
        </authorList>
    </citation>
    <scope>NUCLEOTIDE SEQUENCE [LARGE SCALE GENOMIC DNA]</scope>
    <source>
        <strain evidence="3 4">PHE/MN1-00</strain>
    </source>
</reference>
<dbReference type="InterPro" id="IPR051199">
    <property type="entry name" value="LPS_LOS_Heptosyltrfase"/>
</dbReference>
<keyword evidence="4" id="KW-1185">Reference proteome</keyword>
<dbReference type="Proteomes" id="UP000002430">
    <property type="component" value="Chromosome"/>
</dbReference>
<proteinExistence type="predicted"/>
<dbReference type="HOGENOM" id="CLU_638930_0_0_7"/>
<dbReference type="CAZy" id="GT9">
    <property type="family name" value="Glycosyltransferase Family 9"/>
</dbReference>
<dbReference type="GO" id="GO:0005829">
    <property type="term" value="C:cytosol"/>
    <property type="evidence" value="ECO:0007669"/>
    <property type="project" value="TreeGrafter"/>
</dbReference>
<gene>
    <name evidence="3" type="ordered locus">LI0319</name>
</gene>
<evidence type="ECO:0000313" key="4">
    <source>
        <dbReference type="Proteomes" id="UP000002430"/>
    </source>
</evidence>
<dbReference type="InterPro" id="IPR002201">
    <property type="entry name" value="Glyco_trans_9"/>
</dbReference>
<dbReference type="GO" id="GO:0009244">
    <property type="term" value="P:lipopolysaccharide core region biosynthetic process"/>
    <property type="evidence" value="ECO:0007669"/>
    <property type="project" value="TreeGrafter"/>
</dbReference>
<accession>Q1MRK1</accession>
<dbReference type="STRING" id="363253.LI0319"/>
<evidence type="ECO:0000313" key="3">
    <source>
        <dbReference type="EMBL" id="CAJ54375.1"/>
    </source>
</evidence>
<organism evidence="3 4">
    <name type="scientific">Lawsonia intracellularis (strain PHE/MN1-00)</name>
    <dbReference type="NCBI Taxonomy" id="363253"/>
    <lineage>
        <taxon>Bacteria</taxon>
        <taxon>Pseudomonadati</taxon>
        <taxon>Thermodesulfobacteriota</taxon>
        <taxon>Desulfovibrionia</taxon>
        <taxon>Desulfovibrionales</taxon>
        <taxon>Desulfovibrionaceae</taxon>
        <taxon>Lawsonia</taxon>
    </lineage>
</organism>
<keyword evidence="2" id="KW-0808">Transferase</keyword>
<dbReference type="Gene3D" id="3.40.50.2000">
    <property type="entry name" value="Glycogen Phosphorylase B"/>
    <property type="match status" value="1"/>
</dbReference>
<keyword evidence="1" id="KW-0328">Glycosyltransferase</keyword>
<dbReference type="CDD" id="cd03789">
    <property type="entry name" value="GT9_LPS_heptosyltransferase"/>
    <property type="match status" value="1"/>
</dbReference>
<dbReference type="PANTHER" id="PTHR30160">
    <property type="entry name" value="TETRAACYLDISACCHARIDE 4'-KINASE-RELATED"/>
    <property type="match status" value="1"/>
</dbReference>
<sequence length="406" mass="45588">MKRYLVIQLARFGDIIQTARLIASLLREGEVHLCVDKTLVELAEAIYPKCIVHGIIAHYSGVQQVIRDNYRVFNELHFLEFTEIYNLNYSGVNMAFATLFPSEKVRGYIVKDGQPVTEKWIKMGFRWTAQRKVSPLNLVDFWGMLAPNPVIPQDVNPVAKSGGKGLGIVLAGRQARRSLPPEILAPLVRIFFEHTSGKKIYLLGSKTERSIGRTLMSYLPSKLIEKTENLAGKTNWNELVEAVSDLDLVVTPDTGIMHLAARLGVPVCGMFLSSAWAWETGPYGEGHKVWQAVIDCAPCIESKPCNLNVKCLKAYSSPEFHKSIVGIKEQLSTTMACLESSFDELGLIWKNDRENTYVKSVRMAQRALLMEYQGITIASSKEFPEIADGRLAMNLYSEADWMLPDR</sequence>
<protein>
    <submittedName>
        <fullName evidence="3">ADP-heptose:LPS heptosyltransferase</fullName>
    </submittedName>
</protein>
<evidence type="ECO:0000256" key="1">
    <source>
        <dbReference type="ARBA" id="ARBA00022676"/>
    </source>
</evidence>
<dbReference type="OrthoDB" id="5506840at2"/>
<dbReference type="GO" id="GO:0008713">
    <property type="term" value="F:ADP-heptose-lipopolysaccharide heptosyltransferase activity"/>
    <property type="evidence" value="ECO:0007669"/>
    <property type="project" value="TreeGrafter"/>
</dbReference>
<name>Q1MRK1_LAWIP</name>